<protein>
    <recommendedName>
        <fullName evidence="6">TIR domain-containing protein</fullName>
    </recommendedName>
</protein>
<dbReference type="Pfam" id="PF13676">
    <property type="entry name" value="TIR_2"/>
    <property type="match status" value="1"/>
</dbReference>
<dbReference type="Proteomes" id="UP001344906">
    <property type="component" value="Unassembled WGS sequence"/>
</dbReference>
<sequence>MLVGNNDIVKILFLAASPKETKRLQLDLENRSIKEFIQRSTYRENFKIESEWAVRDSDLLYLMNMHHPQIVHFSGHGTSTGELILEGQDRSLRPVAGESLQSLMRIFKNDARLVVLNACNSSIQAEMIAQEVDFVIGMEDLIGDGAAINFISAFYQALAFGNSIQNSFEQGIAQLQIKNIPAAHIPQLFVRPGLDANQADWRYLIAPTTPSSQQKTQRSSATGSSTSNTTKEPVSIVISYAPEDEKFRASLEKHFTTMRRNGDITIWHANSTAAGDDIIEKVHYLNSADIVLLLVSKDFLSSDSIYENEIRPAIDRREKGLSRVIPIIVSETADWDKDKLFGNLFALPRQKKPVSAWKDEDSAMVSIVQDVRNVINDIRERHA</sequence>
<evidence type="ECO:0000259" key="2">
    <source>
        <dbReference type="Pfam" id="PF12770"/>
    </source>
</evidence>
<proteinExistence type="predicted"/>
<accession>A0ABQ6FL81</accession>
<evidence type="ECO:0000256" key="1">
    <source>
        <dbReference type="SAM" id="MobiDB-lite"/>
    </source>
</evidence>
<feature type="region of interest" description="Disordered" evidence="1">
    <location>
        <begin position="209"/>
        <end position="230"/>
    </location>
</feature>
<keyword evidence="5" id="KW-1185">Reference proteome</keyword>
<dbReference type="SUPFAM" id="SSF52200">
    <property type="entry name" value="Toll/Interleukin receptor TIR domain"/>
    <property type="match status" value="1"/>
</dbReference>
<organism evidence="4 5">
    <name type="scientific">Dictyobacter halimunensis</name>
    <dbReference type="NCBI Taxonomy" id="3026934"/>
    <lineage>
        <taxon>Bacteria</taxon>
        <taxon>Bacillati</taxon>
        <taxon>Chloroflexota</taxon>
        <taxon>Ktedonobacteria</taxon>
        <taxon>Ktedonobacterales</taxon>
        <taxon>Dictyobacteraceae</taxon>
        <taxon>Dictyobacter</taxon>
    </lineage>
</organism>
<comment type="caution">
    <text evidence="4">The sequence shown here is derived from an EMBL/GenBank/DDBJ whole genome shotgun (WGS) entry which is preliminary data.</text>
</comment>
<name>A0ABQ6FL81_9CHLR</name>
<dbReference type="InterPro" id="IPR035897">
    <property type="entry name" value="Toll_tir_struct_dom_sf"/>
</dbReference>
<feature type="domain" description="CHAT" evidence="2">
    <location>
        <begin position="32"/>
        <end position="170"/>
    </location>
</feature>
<evidence type="ECO:0000313" key="5">
    <source>
        <dbReference type="Proteomes" id="UP001344906"/>
    </source>
</evidence>
<dbReference type="InterPro" id="IPR024983">
    <property type="entry name" value="CHAT_dom"/>
</dbReference>
<gene>
    <name evidence="4" type="ORF">KDH_18730</name>
</gene>
<dbReference type="EMBL" id="BSRI01000001">
    <property type="protein sequence ID" value="GLV55026.1"/>
    <property type="molecule type" value="Genomic_DNA"/>
</dbReference>
<evidence type="ECO:0000259" key="3">
    <source>
        <dbReference type="Pfam" id="PF13676"/>
    </source>
</evidence>
<feature type="domain" description="TIR" evidence="3">
    <location>
        <begin position="236"/>
        <end position="357"/>
    </location>
</feature>
<dbReference type="Gene3D" id="3.40.50.10140">
    <property type="entry name" value="Toll/interleukin-1 receptor homology (TIR) domain"/>
    <property type="match status" value="1"/>
</dbReference>
<feature type="compositionally biased region" description="Low complexity" evidence="1">
    <location>
        <begin position="216"/>
        <end position="230"/>
    </location>
</feature>
<reference evidence="4 5" key="1">
    <citation type="submission" date="2023-02" db="EMBL/GenBank/DDBJ databases">
        <title>Dictyobacter halimunensis sp. nov., a new member of the class Ktedonobacteria from forest soil in a geothermal area.</title>
        <authorList>
            <person name="Rachmania M.K."/>
            <person name="Ningsih F."/>
            <person name="Sakai Y."/>
            <person name="Yabe S."/>
            <person name="Yokota A."/>
            <person name="Sjamsuridzal W."/>
        </authorList>
    </citation>
    <scope>NUCLEOTIDE SEQUENCE [LARGE SCALE GENOMIC DNA]</scope>
    <source>
        <strain evidence="4 5">S3.2.2.5</strain>
    </source>
</reference>
<dbReference type="Pfam" id="PF12770">
    <property type="entry name" value="CHAT"/>
    <property type="match status" value="1"/>
</dbReference>
<evidence type="ECO:0008006" key="6">
    <source>
        <dbReference type="Google" id="ProtNLM"/>
    </source>
</evidence>
<evidence type="ECO:0000313" key="4">
    <source>
        <dbReference type="EMBL" id="GLV55026.1"/>
    </source>
</evidence>
<dbReference type="InterPro" id="IPR000157">
    <property type="entry name" value="TIR_dom"/>
</dbReference>